<proteinExistence type="predicted"/>
<dbReference type="EMBL" id="BAAAFO010000004">
    <property type="protein sequence ID" value="GAA0260501.1"/>
    <property type="molecule type" value="Genomic_DNA"/>
</dbReference>
<keyword evidence="2" id="KW-1185">Reference proteome</keyword>
<protein>
    <recommendedName>
        <fullName evidence="3">MarR family transcriptional regulator</fullName>
    </recommendedName>
</protein>
<evidence type="ECO:0000313" key="2">
    <source>
        <dbReference type="Proteomes" id="UP001500657"/>
    </source>
</evidence>
<sequence length="76" mass="8817">MSIPERILSVFREGPGMIADIVLETGMEPRQVSGSVNYLVRTGKLRRRLFHVPEEMQKPGKSTVWLYYLPSQEVRR</sequence>
<gene>
    <name evidence="1" type="ORF">GCM10009126_27430</name>
</gene>
<comment type="caution">
    <text evidence="1">The sequence shown here is derived from an EMBL/GenBank/DDBJ whole genome shotgun (WGS) entry which is preliminary data.</text>
</comment>
<evidence type="ECO:0000313" key="1">
    <source>
        <dbReference type="EMBL" id="GAA0260501.1"/>
    </source>
</evidence>
<name>A0ABP3EDZ2_9GAMM</name>
<accession>A0ABP3EDZ2</accession>
<evidence type="ECO:0008006" key="3">
    <source>
        <dbReference type="Google" id="ProtNLM"/>
    </source>
</evidence>
<reference evidence="2" key="1">
    <citation type="journal article" date="2019" name="Int. J. Syst. Evol. Microbiol.">
        <title>The Global Catalogue of Microorganisms (GCM) 10K type strain sequencing project: providing services to taxonomists for standard genome sequencing and annotation.</title>
        <authorList>
            <consortium name="The Broad Institute Genomics Platform"/>
            <consortium name="The Broad Institute Genome Sequencing Center for Infectious Disease"/>
            <person name="Wu L."/>
            <person name="Ma J."/>
        </authorList>
    </citation>
    <scope>NUCLEOTIDE SEQUENCE [LARGE SCALE GENOMIC DNA]</scope>
    <source>
        <strain evidence="2">JCM 16242</strain>
    </source>
</reference>
<dbReference type="RefSeq" id="WP_343883355.1">
    <property type="nucleotide sequence ID" value="NZ_BAAAFO010000004.1"/>
</dbReference>
<organism evidence="1 2">
    <name type="scientific">Rhodanobacter caeni</name>
    <dbReference type="NCBI Taxonomy" id="657654"/>
    <lineage>
        <taxon>Bacteria</taxon>
        <taxon>Pseudomonadati</taxon>
        <taxon>Pseudomonadota</taxon>
        <taxon>Gammaproteobacteria</taxon>
        <taxon>Lysobacterales</taxon>
        <taxon>Rhodanobacteraceae</taxon>
        <taxon>Rhodanobacter</taxon>
    </lineage>
</organism>
<dbReference type="Proteomes" id="UP001500657">
    <property type="component" value="Unassembled WGS sequence"/>
</dbReference>